<comment type="similarity">
    <text evidence="2">Belongs to the SLC35F solute transporter family.</text>
</comment>
<dbReference type="AlphaFoldDB" id="A0A341B7I5"/>
<dbReference type="Pfam" id="PF05366">
    <property type="entry name" value="Sarcolipin"/>
    <property type="match status" value="1"/>
</dbReference>
<dbReference type="Proteomes" id="UP000252040">
    <property type="component" value="Unplaced"/>
</dbReference>
<dbReference type="GO" id="GO:0016020">
    <property type="term" value="C:membrane"/>
    <property type="evidence" value="ECO:0007669"/>
    <property type="project" value="UniProtKB-SubCell"/>
</dbReference>
<comment type="function">
    <text evidence="7">Putative solute transporter.</text>
</comment>
<proteinExistence type="inferred from homology"/>
<evidence type="ECO:0000256" key="3">
    <source>
        <dbReference type="ARBA" id="ARBA00022448"/>
    </source>
</evidence>
<protein>
    <submittedName>
        <fullName evidence="10">Solute carrier family 35 member F2 isoform X4</fullName>
    </submittedName>
</protein>
<reference evidence="10" key="1">
    <citation type="submission" date="2025-08" db="UniProtKB">
        <authorList>
            <consortium name="RefSeq"/>
        </authorList>
    </citation>
    <scope>IDENTIFICATION</scope>
    <source>
        <tissue evidence="10">Meat</tissue>
    </source>
</reference>
<feature type="transmembrane region" description="Helical" evidence="8">
    <location>
        <begin position="42"/>
        <end position="64"/>
    </location>
</feature>
<evidence type="ECO:0000256" key="2">
    <source>
        <dbReference type="ARBA" id="ARBA00007863"/>
    </source>
</evidence>
<dbReference type="RefSeq" id="XP_024597643.1">
    <property type="nucleotide sequence ID" value="XM_024741875.1"/>
</dbReference>
<keyword evidence="6 8" id="KW-0472">Membrane</keyword>
<accession>A0A341B7I5</accession>
<evidence type="ECO:0000256" key="1">
    <source>
        <dbReference type="ARBA" id="ARBA00004141"/>
    </source>
</evidence>
<dbReference type="Pfam" id="PF06027">
    <property type="entry name" value="SLC35F"/>
    <property type="match status" value="1"/>
</dbReference>
<sequence>MEATSPAGSDRPQPHAQGAAGESASLLLRIKGKLFTWNILKIIALGQMLSLCICGTAITSQYLAERYKVNTPMLQSFINYCLLFLIYTVILAFQSGSDNLLNILKKKWWKYILLGLADVEANYLIVRAYQYTTLTSVQEVRTSRRSFVCTLKSAFSSHQAALRMERSTRELCLNFTVVLITVILIWLLVRSYQY</sequence>
<evidence type="ECO:0000256" key="8">
    <source>
        <dbReference type="SAM" id="Phobius"/>
    </source>
</evidence>
<evidence type="ECO:0000256" key="7">
    <source>
        <dbReference type="ARBA" id="ARBA00037727"/>
    </source>
</evidence>
<keyword evidence="3" id="KW-0813">Transport</keyword>
<dbReference type="CDD" id="cd20253">
    <property type="entry name" value="Sarcolipin"/>
    <property type="match status" value="1"/>
</dbReference>
<dbReference type="PANTHER" id="PTHR14233">
    <property type="entry name" value="DUF914-RELATED"/>
    <property type="match status" value="1"/>
</dbReference>
<keyword evidence="5 8" id="KW-1133">Transmembrane helix</keyword>
<name>A0A341B7I5_NEOAA</name>
<dbReference type="InterPro" id="IPR009262">
    <property type="entry name" value="SLC35_F1/F2/F6"/>
</dbReference>
<evidence type="ECO:0000313" key="9">
    <source>
        <dbReference type="Proteomes" id="UP000252040"/>
    </source>
</evidence>
<organism evidence="9 10">
    <name type="scientific">Neophocaena asiaeorientalis asiaeorientalis</name>
    <name type="common">Yangtze finless porpoise</name>
    <name type="synonym">Neophocaena phocaenoides subsp. asiaeorientalis</name>
    <dbReference type="NCBI Taxonomy" id="1706337"/>
    <lineage>
        <taxon>Eukaryota</taxon>
        <taxon>Metazoa</taxon>
        <taxon>Chordata</taxon>
        <taxon>Craniata</taxon>
        <taxon>Vertebrata</taxon>
        <taxon>Euteleostomi</taxon>
        <taxon>Mammalia</taxon>
        <taxon>Eutheria</taxon>
        <taxon>Laurasiatheria</taxon>
        <taxon>Artiodactyla</taxon>
        <taxon>Whippomorpha</taxon>
        <taxon>Cetacea</taxon>
        <taxon>Odontoceti</taxon>
        <taxon>Phocoenidae</taxon>
        <taxon>Neophocaena</taxon>
    </lineage>
</organism>
<evidence type="ECO:0000256" key="6">
    <source>
        <dbReference type="ARBA" id="ARBA00023136"/>
    </source>
</evidence>
<evidence type="ECO:0000256" key="5">
    <source>
        <dbReference type="ARBA" id="ARBA00022989"/>
    </source>
</evidence>
<feature type="transmembrane region" description="Helical" evidence="8">
    <location>
        <begin position="108"/>
        <end position="126"/>
    </location>
</feature>
<dbReference type="GO" id="GO:0030234">
    <property type="term" value="F:enzyme regulator activity"/>
    <property type="evidence" value="ECO:0007669"/>
    <property type="project" value="InterPro"/>
</dbReference>
<dbReference type="GO" id="GO:0022857">
    <property type="term" value="F:transmembrane transporter activity"/>
    <property type="evidence" value="ECO:0007669"/>
    <property type="project" value="InterPro"/>
</dbReference>
<keyword evidence="4 8" id="KW-0812">Transmembrane</keyword>
<dbReference type="InterPro" id="IPR008028">
    <property type="entry name" value="Sarcolipin"/>
</dbReference>
<feature type="transmembrane region" description="Helical" evidence="8">
    <location>
        <begin position="76"/>
        <end position="96"/>
    </location>
</feature>
<gene>
    <name evidence="10" type="primary">LOC112397623</name>
</gene>
<comment type="subcellular location">
    <subcellularLocation>
        <location evidence="1">Membrane</location>
        <topology evidence="1">Multi-pass membrane protein</topology>
    </subcellularLocation>
</comment>
<feature type="transmembrane region" description="Helical" evidence="8">
    <location>
        <begin position="171"/>
        <end position="189"/>
    </location>
</feature>
<dbReference type="PANTHER" id="PTHR14233:SF12">
    <property type="entry name" value="SOLUTE CARRIER FAMILY 35 MEMBER F2"/>
    <property type="match status" value="1"/>
</dbReference>
<keyword evidence="9" id="KW-1185">Reference proteome</keyword>
<evidence type="ECO:0000313" key="10">
    <source>
        <dbReference type="RefSeq" id="XP_024597643.1"/>
    </source>
</evidence>
<dbReference type="GeneID" id="112397623"/>
<dbReference type="InterPro" id="IPR052221">
    <property type="entry name" value="SLC35F_Transporter"/>
</dbReference>
<evidence type="ECO:0000256" key="4">
    <source>
        <dbReference type="ARBA" id="ARBA00022692"/>
    </source>
</evidence>